<keyword evidence="6 14" id="KW-0479">Metal-binding</keyword>
<keyword evidence="11 14" id="KW-0175">Coiled coil</keyword>
<evidence type="ECO:0000256" key="13">
    <source>
        <dbReference type="PROSITE-ProRule" id="PRU00175"/>
    </source>
</evidence>
<keyword evidence="18" id="KW-1185">Reference proteome</keyword>
<dbReference type="GO" id="GO:0008270">
    <property type="term" value="F:zinc ion binding"/>
    <property type="evidence" value="ECO:0007669"/>
    <property type="project" value="UniProtKB-KW"/>
</dbReference>
<dbReference type="SMART" id="SM00184">
    <property type="entry name" value="RING"/>
    <property type="match status" value="1"/>
</dbReference>
<dbReference type="EC" id="2.3.2.27" evidence="14"/>
<evidence type="ECO:0000256" key="5">
    <source>
        <dbReference type="ARBA" id="ARBA00022679"/>
    </source>
</evidence>
<evidence type="ECO:0000256" key="12">
    <source>
        <dbReference type="ARBA" id="ARBA00023242"/>
    </source>
</evidence>
<gene>
    <name evidence="17" type="ORF">FGO68_gene11826</name>
</gene>
<feature type="domain" description="RING-type" evidence="16">
    <location>
        <begin position="805"/>
        <end position="843"/>
    </location>
</feature>
<proteinExistence type="inferred from homology"/>
<organism evidence="17 18">
    <name type="scientific">Halteria grandinella</name>
    <dbReference type="NCBI Taxonomy" id="5974"/>
    <lineage>
        <taxon>Eukaryota</taxon>
        <taxon>Sar</taxon>
        <taxon>Alveolata</taxon>
        <taxon>Ciliophora</taxon>
        <taxon>Intramacronucleata</taxon>
        <taxon>Spirotrichea</taxon>
        <taxon>Stichotrichia</taxon>
        <taxon>Sporadotrichida</taxon>
        <taxon>Halteriidae</taxon>
        <taxon>Halteria</taxon>
    </lineage>
</organism>
<sequence length="862" mass="97480">MAGAGDSEQDSLMQKESILQYQNKALASKLTSIMNEKESLSRQLYNKDLEIGKWRESFGLFSSSLHVASDELANLLAQSFPNKTAESLIADDALSLQQYLKSFQPVMGATNFRTLSDLAFHVNFAQPAVSSSEDGENLVEEAKVEGDDSLRQMSESLTQAFKSVMLRFVQTIKSNGCSDSSIENGLLTSSSTDSTRDLLNKLSLKNAALQSLEAKLVTLESHEKTFTERLSTALNELQSAKSECQRLKLKVNSRGAPYYQVIQEFFMKDIDKFVGEGHRCRCNICGKDMVATAPESITANGEPQGLKEGVAQKNEEDAQMIDASSNEQVQLLMAQLEELATELTISKKVQESYKLKLSTLESFTAKQAILLKEGEFDKALQEQLEKVHKQSDSANQQLKALTLKNDHLQSLKLSNEDQLNKLRREVTELSQKLKEQTLKYSADTERIANANTQLKGELIEKQRIFFDAERARREGETNRINEESCIQLRTQLSKLVTREAELNAQLKSLTKNHDDLKKSYNEIKIRMHDDNLNYKAKIEALQKQISGGPQAPPDQGLEAQFKELRLKYEKTKSQYYKYLELSKELEKRVADLERSGENKDQENNTLMSEMEQVYQSQSTMGTQKSATEAKLKDLEHKFLTFQKQEQSNLRDASDKAAKLLLVEAENRELQSQVSLLTQWKTESESAIKHLQVSLAQCQESLALKEQLLEELRTNMEPALRQNKMFESLIKSAQVSASDLEKKLALAENELESEHFRVLDLQEKLAKAKKRNAGPFNIGGGAGTDIHEEIVILNFKLQNMKDKLVCTVCETNDKQKALPCGHMFCEDCIELNLRSRQRNCPMCRAKFTQQEGIKLHWGGDQNE</sequence>
<dbReference type="AlphaFoldDB" id="A0A8J8T8Q3"/>
<keyword evidence="7 13" id="KW-0863">Zinc-finger</keyword>
<evidence type="ECO:0000313" key="18">
    <source>
        <dbReference type="Proteomes" id="UP000785679"/>
    </source>
</evidence>
<evidence type="ECO:0000313" key="17">
    <source>
        <dbReference type="EMBL" id="TNV85473.1"/>
    </source>
</evidence>
<accession>A0A8J8T8Q3</accession>
<dbReference type="PROSITE" id="PS50089">
    <property type="entry name" value="ZF_RING_2"/>
    <property type="match status" value="1"/>
</dbReference>
<keyword evidence="8 14" id="KW-0833">Ubl conjugation pathway</keyword>
<dbReference type="GO" id="GO:0016567">
    <property type="term" value="P:protein ubiquitination"/>
    <property type="evidence" value="ECO:0007669"/>
    <property type="project" value="UniProtKB-UniRule"/>
</dbReference>
<evidence type="ECO:0000256" key="15">
    <source>
        <dbReference type="SAM" id="Coils"/>
    </source>
</evidence>
<dbReference type="InterPro" id="IPR018957">
    <property type="entry name" value="Znf_C3HC4_RING-type"/>
</dbReference>
<comment type="subcellular location">
    <subcellularLocation>
        <location evidence="2 14">Nucleus</location>
    </subcellularLocation>
</comment>
<evidence type="ECO:0000256" key="11">
    <source>
        <dbReference type="ARBA" id="ARBA00023054"/>
    </source>
</evidence>
<feature type="coiled-coil region" evidence="15">
    <location>
        <begin position="492"/>
        <end position="526"/>
    </location>
</feature>
<dbReference type="InterPro" id="IPR017907">
    <property type="entry name" value="Znf_RING_CS"/>
</dbReference>
<evidence type="ECO:0000256" key="9">
    <source>
        <dbReference type="ARBA" id="ARBA00022833"/>
    </source>
</evidence>
<dbReference type="OrthoDB" id="10025918at2759"/>
<evidence type="ECO:0000256" key="3">
    <source>
        <dbReference type="ARBA" id="ARBA00004906"/>
    </source>
</evidence>
<evidence type="ECO:0000256" key="1">
    <source>
        <dbReference type="ARBA" id="ARBA00000900"/>
    </source>
</evidence>
<name>A0A8J8T8Q3_HALGN</name>
<dbReference type="Pfam" id="PF00097">
    <property type="entry name" value="zf-C3HC4"/>
    <property type="match status" value="1"/>
</dbReference>
<dbReference type="GO" id="GO:0006325">
    <property type="term" value="P:chromatin organization"/>
    <property type="evidence" value="ECO:0007669"/>
    <property type="project" value="UniProtKB-KW"/>
</dbReference>
<comment type="caution">
    <text evidence="17">The sequence shown here is derived from an EMBL/GenBank/DDBJ whole genome shotgun (WGS) entry which is preliminary data.</text>
</comment>
<keyword evidence="10 14" id="KW-0156">Chromatin regulator</keyword>
<keyword evidence="5 14" id="KW-0808">Transferase</keyword>
<evidence type="ECO:0000256" key="7">
    <source>
        <dbReference type="ARBA" id="ARBA00022771"/>
    </source>
</evidence>
<evidence type="ECO:0000256" key="6">
    <source>
        <dbReference type="ARBA" id="ARBA00022723"/>
    </source>
</evidence>
<comment type="similarity">
    <text evidence="4 14">Belongs to the BRE1 family.</text>
</comment>
<dbReference type="PANTHER" id="PTHR23163">
    <property type="entry name" value="RING FINGER PROTEIN-RELATED"/>
    <property type="match status" value="1"/>
</dbReference>
<dbReference type="Proteomes" id="UP000785679">
    <property type="component" value="Unassembled WGS sequence"/>
</dbReference>
<evidence type="ECO:0000256" key="14">
    <source>
        <dbReference type="RuleBase" id="RU365038"/>
    </source>
</evidence>
<dbReference type="InterPro" id="IPR013956">
    <property type="entry name" value="E3_ubiquit_lig_Bre1"/>
</dbReference>
<dbReference type="UniPathway" id="UPA00143"/>
<comment type="pathway">
    <text evidence="3 14">Protein modification; protein ubiquitination.</text>
</comment>
<dbReference type="InterPro" id="IPR013083">
    <property type="entry name" value="Znf_RING/FYVE/PHD"/>
</dbReference>
<reference evidence="17" key="1">
    <citation type="submission" date="2019-06" db="EMBL/GenBank/DDBJ databases">
        <authorList>
            <person name="Zheng W."/>
        </authorList>
    </citation>
    <scope>NUCLEOTIDE SEQUENCE</scope>
    <source>
        <strain evidence="17">QDHG01</strain>
    </source>
</reference>
<feature type="coiled-coil region" evidence="15">
    <location>
        <begin position="694"/>
        <end position="756"/>
    </location>
</feature>
<dbReference type="EMBL" id="RRYP01001810">
    <property type="protein sequence ID" value="TNV85473.1"/>
    <property type="molecule type" value="Genomic_DNA"/>
</dbReference>
<protein>
    <recommendedName>
        <fullName evidence="14">E3 ubiquitin protein ligase</fullName>
        <ecNumber evidence="14">2.3.2.27</ecNumber>
    </recommendedName>
</protein>
<dbReference type="PANTHER" id="PTHR23163:SF0">
    <property type="entry name" value="E3 UBIQUITIN-PROTEIN LIGASE BRE1"/>
    <property type="match status" value="1"/>
</dbReference>
<dbReference type="SUPFAM" id="SSF57850">
    <property type="entry name" value="RING/U-box"/>
    <property type="match status" value="1"/>
</dbReference>
<keyword evidence="12 14" id="KW-0539">Nucleus</keyword>
<evidence type="ECO:0000256" key="10">
    <source>
        <dbReference type="ARBA" id="ARBA00022853"/>
    </source>
</evidence>
<feature type="coiled-coil region" evidence="15">
    <location>
        <begin position="377"/>
        <end position="439"/>
    </location>
</feature>
<evidence type="ECO:0000256" key="8">
    <source>
        <dbReference type="ARBA" id="ARBA00022786"/>
    </source>
</evidence>
<keyword evidence="9 14" id="KW-0862">Zinc</keyword>
<dbReference type="GO" id="GO:0033503">
    <property type="term" value="C:HULC complex"/>
    <property type="evidence" value="ECO:0007669"/>
    <property type="project" value="TreeGrafter"/>
</dbReference>
<comment type="catalytic activity">
    <reaction evidence="1 14">
        <text>S-ubiquitinyl-[E2 ubiquitin-conjugating enzyme]-L-cysteine + [acceptor protein]-L-lysine = [E2 ubiquitin-conjugating enzyme]-L-cysteine + N(6)-ubiquitinyl-[acceptor protein]-L-lysine.</text>
        <dbReference type="EC" id="2.3.2.27"/>
    </reaction>
</comment>
<dbReference type="GO" id="GO:0061630">
    <property type="term" value="F:ubiquitin protein ligase activity"/>
    <property type="evidence" value="ECO:0007669"/>
    <property type="project" value="UniProtKB-EC"/>
</dbReference>
<evidence type="ECO:0000259" key="16">
    <source>
        <dbReference type="PROSITE" id="PS50089"/>
    </source>
</evidence>
<dbReference type="PROSITE" id="PS00518">
    <property type="entry name" value="ZF_RING_1"/>
    <property type="match status" value="1"/>
</dbReference>
<dbReference type="Gene3D" id="3.30.40.10">
    <property type="entry name" value="Zinc/RING finger domain, C3HC4 (zinc finger)"/>
    <property type="match status" value="1"/>
</dbReference>
<dbReference type="InterPro" id="IPR001841">
    <property type="entry name" value="Znf_RING"/>
</dbReference>
<dbReference type="GO" id="GO:0005634">
    <property type="term" value="C:nucleus"/>
    <property type="evidence" value="ECO:0007669"/>
    <property type="project" value="UniProtKB-SubCell"/>
</dbReference>
<evidence type="ECO:0000256" key="2">
    <source>
        <dbReference type="ARBA" id="ARBA00004123"/>
    </source>
</evidence>
<evidence type="ECO:0000256" key="4">
    <source>
        <dbReference type="ARBA" id="ARBA00005555"/>
    </source>
</evidence>